<evidence type="ECO:0000256" key="3">
    <source>
        <dbReference type="ARBA" id="ARBA00023125"/>
    </source>
</evidence>
<dbReference type="GO" id="GO:0010468">
    <property type="term" value="P:regulation of gene expression"/>
    <property type="evidence" value="ECO:0007669"/>
    <property type="project" value="UniProtKB-ARBA"/>
</dbReference>
<dbReference type="InterPro" id="IPR039420">
    <property type="entry name" value="WalR-like"/>
</dbReference>
<feature type="domain" description="Response regulatory" evidence="6">
    <location>
        <begin position="12"/>
        <end position="129"/>
    </location>
</feature>
<dbReference type="GO" id="GO:0000160">
    <property type="term" value="P:phosphorelay signal transduction system"/>
    <property type="evidence" value="ECO:0007669"/>
    <property type="project" value="InterPro"/>
</dbReference>
<evidence type="ECO:0000313" key="8">
    <source>
        <dbReference type="Proteomes" id="UP000244184"/>
    </source>
</evidence>
<evidence type="ECO:0000256" key="2">
    <source>
        <dbReference type="ARBA" id="ARBA00023015"/>
    </source>
</evidence>
<name>A0A2T6FYY2_9BACL</name>
<dbReference type="PROSITE" id="PS50110">
    <property type="entry name" value="RESPONSE_REGULATORY"/>
    <property type="match status" value="1"/>
</dbReference>
<protein>
    <submittedName>
        <fullName evidence="7">DNA-binding response regulator</fullName>
    </submittedName>
</protein>
<keyword evidence="4" id="KW-0804">Transcription</keyword>
<accession>A0A2T6FYY2</accession>
<keyword evidence="3 7" id="KW-0238">DNA-binding</keyword>
<dbReference type="PANTHER" id="PTHR43214">
    <property type="entry name" value="TWO-COMPONENT RESPONSE REGULATOR"/>
    <property type="match status" value="1"/>
</dbReference>
<evidence type="ECO:0000256" key="4">
    <source>
        <dbReference type="ARBA" id="ARBA00023163"/>
    </source>
</evidence>
<organism evidence="7 8">
    <name type="scientific">Paenibacillus elgii</name>
    <dbReference type="NCBI Taxonomy" id="189691"/>
    <lineage>
        <taxon>Bacteria</taxon>
        <taxon>Bacillati</taxon>
        <taxon>Bacillota</taxon>
        <taxon>Bacilli</taxon>
        <taxon>Bacillales</taxon>
        <taxon>Paenibacillaceae</taxon>
        <taxon>Paenibacillus</taxon>
    </lineage>
</organism>
<feature type="modified residue" description="4-aspartylphosphate" evidence="5">
    <location>
        <position position="64"/>
    </location>
</feature>
<gene>
    <name evidence="7" type="ORF">C8Z91_22275</name>
</gene>
<dbReference type="Pfam" id="PF00072">
    <property type="entry name" value="Response_reg"/>
    <property type="match status" value="1"/>
</dbReference>
<comment type="caution">
    <text evidence="7">The sequence shown here is derived from an EMBL/GenBank/DDBJ whole genome shotgun (WGS) entry which is preliminary data.</text>
</comment>
<dbReference type="GO" id="GO:0003677">
    <property type="term" value="F:DNA binding"/>
    <property type="evidence" value="ECO:0007669"/>
    <property type="project" value="UniProtKB-KW"/>
</dbReference>
<dbReference type="SMART" id="SM00448">
    <property type="entry name" value="REC"/>
    <property type="match status" value="1"/>
</dbReference>
<dbReference type="AlphaFoldDB" id="A0A2T6FYY2"/>
<dbReference type="EMBL" id="PYHP01000063">
    <property type="protein sequence ID" value="PUA37071.1"/>
    <property type="molecule type" value="Genomic_DNA"/>
</dbReference>
<keyword evidence="2" id="KW-0805">Transcription regulation</keyword>
<evidence type="ECO:0000256" key="5">
    <source>
        <dbReference type="PROSITE-ProRule" id="PRU00169"/>
    </source>
</evidence>
<dbReference type="CDD" id="cd17536">
    <property type="entry name" value="REC_YesN-like"/>
    <property type="match status" value="1"/>
</dbReference>
<evidence type="ECO:0000259" key="6">
    <source>
        <dbReference type="PROSITE" id="PS50110"/>
    </source>
</evidence>
<evidence type="ECO:0000256" key="1">
    <source>
        <dbReference type="ARBA" id="ARBA00022553"/>
    </source>
</evidence>
<keyword evidence="1 5" id="KW-0597">Phosphoprotein</keyword>
<proteinExistence type="predicted"/>
<sequence length="349" mass="39425">MLMRSEGGIRMHVVVVEDEPMIRLGLARMVERYGAGRLRVTALANGEEAAAFVRETPPDLVLTDIRMPRMDGLELCRIISETRPSVKAVVISGYGEFAYVQKCLTYGVKEYLLKPVTPGELYSVLDRVLKPAQADDAPSISEYEQWLDSLEEAIWSADPGAAVACWTEGKDRYFEAHASPERMSAAVNDVLRLLVKRLNARDIFLFPEPHERRSFPGRLEALAFLEEEIFKLSGLLQTYRGGNLKNVWEEAKAYIDDIWRRISAWRRSPGKWASRRLTSVTCSKNRRTRRSCNTASANGWKWPSGCWKFLITRSSTSPWPSVTRAIRTSPSCSKRRSAVPLPSIANRSA</sequence>
<dbReference type="SUPFAM" id="SSF52172">
    <property type="entry name" value="CheY-like"/>
    <property type="match status" value="1"/>
</dbReference>
<dbReference type="Proteomes" id="UP000244184">
    <property type="component" value="Unassembled WGS sequence"/>
</dbReference>
<evidence type="ECO:0000313" key="7">
    <source>
        <dbReference type="EMBL" id="PUA37071.1"/>
    </source>
</evidence>
<dbReference type="InterPro" id="IPR011006">
    <property type="entry name" value="CheY-like_superfamily"/>
</dbReference>
<dbReference type="Gene3D" id="3.40.50.2300">
    <property type="match status" value="1"/>
</dbReference>
<reference evidence="7 8" key="1">
    <citation type="submission" date="2018-03" db="EMBL/GenBank/DDBJ databases">
        <title>Genome sequence of Paenibacillus elgii strain AC13 an antimicrobial compound producing bacteria.</title>
        <authorList>
            <person name="Kurokawa A.S."/>
            <person name="Araujo J.F."/>
            <person name="Costa R.A."/>
            <person name="Ortega D.B."/>
            <person name="Pires A.S."/>
            <person name="Pappas G.J.Jr."/>
            <person name="Franco O.L."/>
            <person name="Barreto C."/>
            <person name="Magalhaes B.S."/>
            <person name="Kruger R.H."/>
        </authorList>
    </citation>
    <scope>NUCLEOTIDE SEQUENCE [LARGE SCALE GENOMIC DNA]</scope>
    <source>
        <strain evidence="7 8">AC13</strain>
    </source>
</reference>
<dbReference type="InterPro" id="IPR001789">
    <property type="entry name" value="Sig_transdc_resp-reg_receiver"/>
</dbReference>